<dbReference type="RefSeq" id="WP_055718250.1">
    <property type="nucleotide sequence ID" value="NZ_JBJVNI010000001.1"/>
</dbReference>
<dbReference type="Proteomes" id="UP001631957">
    <property type="component" value="Unassembled WGS sequence"/>
</dbReference>
<evidence type="ECO:0000313" key="2">
    <source>
        <dbReference type="EMBL" id="MFM9607141.1"/>
    </source>
</evidence>
<feature type="domain" description="Trypsin-co-occurring" evidence="1">
    <location>
        <begin position="7"/>
        <end position="83"/>
    </location>
</feature>
<dbReference type="Pfam" id="PF19631">
    <property type="entry name" value="Trypco2"/>
    <property type="match status" value="1"/>
</dbReference>
<dbReference type="EMBL" id="JBJVNI010000001">
    <property type="protein sequence ID" value="MFM9607141.1"/>
    <property type="molecule type" value="Genomic_DNA"/>
</dbReference>
<dbReference type="InterPro" id="IPR045608">
    <property type="entry name" value="Trypco2"/>
</dbReference>
<comment type="caution">
    <text evidence="2">The sequence shown here is derived from an EMBL/GenBank/DDBJ whole genome shotgun (WGS) entry which is preliminary data.</text>
</comment>
<sequence>MQEPWAELGETISAIRSALLSALEEGEGEAVRFTAGPVELEFGVEVRKDAGARAKVFVLPWTVEANGSAGVAQTHRVKLTLQPVDGRGEDLRISGDSDRRPL</sequence>
<protein>
    <submittedName>
        <fullName evidence="2">Trypco2 family protein</fullName>
    </submittedName>
</protein>
<evidence type="ECO:0000313" key="3">
    <source>
        <dbReference type="Proteomes" id="UP001631957"/>
    </source>
</evidence>
<gene>
    <name evidence="2" type="ORF">ACKI18_00285</name>
</gene>
<reference evidence="2 3" key="1">
    <citation type="submission" date="2024-12" db="EMBL/GenBank/DDBJ databases">
        <title>Forecasting of Potato common scab and diversities of Pathogenic streptomyces spp. in china.</title>
        <authorList>
            <person name="Handique U."/>
            <person name="Wu J."/>
        </authorList>
    </citation>
    <scope>NUCLEOTIDE SEQUENCE [LARGE SCALE GENOMIC DNA]</scope>
    <source>
        <strain evidence="2 3">ZRIMU1530</strain>
    </source>
</reference>
<proteinExistence type="predicted"/>
<accession>A0ABW9HHH6</accession>
<keyword evidence="3" id="KW-1185">Reference proteome</keyword>
<organism evidence="2 3">
    <name type="scientific">Streptomyces niveiscabiei</name>
    <dbReference type="NCBI Taxonomy" id="164115"/>
    <lineage>
        <taxon>Bacteria</taxon>
        <taxon>Bacillati</taxon>
        <taxon>Actinomycetota</taxon>
        <taxon>Actinomycetes</taxon>
        <taxon>Kitasatosporales</taxon>
        <taxon>Streptomycetaceae</taxon>
        <taxon>Streptomyces</taxon>
    </lineage>
</organism>
<name>A0ABW9HHH6_9ACTN</name>
<evidence type="ECO:0000259" key="1">
    <source>
        <dbReference type="Pfam" id="PF19631"/>
    </source>
</evidence>